<proteinExistence type="predicted"/>
<keyword evidence="4" id="KW-1185">Reference proteome</keyword>
<protein>
    <submittedName>
        <fullName evidence="3">Sporulation related domain-containing protein</fullName>
    </submittedName>
</protein>
<sequence>MARPGKAIFDVTMMAGWAFAAVLTGLVALTMVDDTGDSARDPNVVATLDSADARLVTGSIDQMPSANLEKALGESETALVDQQNQTFNPFSKRTEINAQQLQDLIAELHKIKQEVGAFHVTMKRLRDENDRLKQRLAKLELDGPVGQSGSVRVVDLPRRDDSRNPFILANGQISQPIDTQSTGSIGATGALEANSGAFDPFKVNDQPNIKVTEQPLTMDFERSTPHDAQMLPKDKPTEHVASGGALQPVSQVVSAPTDVRLSSQTSFGIDLGAFVSISDIRAAWQEVSGAQKNLVGDLRPLSRVTELDDGRLALHLVLGPIPNAAQAASVCAQLNYANYDCSVSAYRGQSLALN</sequence>
<keyword evidence="1" id="KW-1133">Transmembrane helix</keyword>
<name>A0A1I5I9F1_9HYPH</name>
<keyword evidence="1" id="KW-0472">Membrane</keyword>
<evidence type="ECO:0000256" key="1">
    <source>
        <dbReference type="SAM" id="Phobius"/>
    </source>
</evidence>
<reference evidence="3 4" key="1">
    <citation type="submission" date="2016-10" db="EMBL/GenBank/DDBJ databases">
        <authorList>
            <person name="de Groot N.N."/>
        </authorList>
    </citation>
    <scope>NUCLEOTIDE SEQUENCE [LARGE SCALE GENOMIC DNA]</scope>
    <source>
        <strain evidence="3 4">CGMCC 1.9157</strain>
    </source>
</reference>
<dbReference type="STRING" id="655353.SAMN04488056_108109"/>
<dbReference type="OrthoDB" id="8441319at2"/>
<feature type="domain" description="SPOR" evidence="2">
    <location>
        <begin position="264"/>
        <end position="343"/>
    </location>
</feature>
<evidence type="ECO:0000313" key="3">
    <source>
        <dbReference type="EMBL" id="SFO56790.1"/>
    </source>
</evidence>
<evidence type="ECO:0000259" key="2">
    <source>
        <dbReference type="Pfam" id="PF05036"/>
    </source>
</evidence>
<dbReference type="InterPro" id="IPR007730">
    <property type="entry name" value="SPOR-like_dom"/>
</dbReference>
<dbReference type="RefSeq" id="WP_090073689.1">
    <property type="nucleotide sequence ID" value="NZ_FOVR01000008.1"/>
</dbReference>
<feature type="transmembrane region" description="Helical" evidence="1">
    <location>
        <begin position="7"/>
        <end position="32"/>
    </location>
</feature>
<gene>
    <name evidence="3" type="ORF">SAMN04488056_108109</name>
</gene>
<dbReference type="AlphaFoldDB" id="A0A1I5I9F1"/>
<accession>A0A1I5I9F1</accession>
<organism evidence="3 4">
    <name type="scientific">Cohaesibacter marisflavi</name>
    <dbReference type="NCBI Taxonomy" id="655353"/>
    <lineage>
        <taxon>Bacteria</taxon>
        <taxon>Pseudomonadati</taxon>
        <taxon>Pseudomonadota</taxon>
        <taxon>Alphaproteobacteria</taxon>
        <taxon>Hyphomicrobiales</taxon>
        <taxon>Cohaesibacteraceae</taxon>
    </lineage>
</organism>
<dbReference type="Pfam" id="PF05036">
    <property type="entry name" value="SPOR"/>
    <property type="match status" value="1"/>
</dbReference>
<dbReference type="Proteomes" id="UP000199236">
    <property type="component" value="Unassembled WGS sequence"/>
</dbReference>
<dbReference type="EMBL" id="FOVR01000008">
    <property type="protein sequence ID" value="SFO56790.1"/>
    <property type="molecule type" value="Genomic_DNA"/>
</dbReference>
<evidence type="ECO:0000313" key="4">
    <source>
        <dbReference type="Proteomes" id="UP000199236"/>
    </source>
</evidence>
<keyword evidence="1" id="KW-0812">Transmembrane</keyword>
<dbReference type="GO" id="GO:0042834">
    <property type="term" value="F:peptidoglycan binding"/>
    <property type="evidence" value="ECO:0007669"/>
    <property type="project" value="InterPro"/>
</dbReference>